<dbReference type="InterPro" id="IPR036866">
    <property type="entry name" value="RibonucZ/Hydroxyglut_hydro"/>
</dbReference>
<evidence type="ECO:0000256" key="7">
    <source>
        <dbReference type="ARBA" id="ARBA00022723"/>
    </source>
</evidence>
<dbReference type="OrthoDB" id="527344at2759"/>
<dbReference type="InterPro" id="IPR001279">
    <property type="entry name" value="Metallo-B-lactamas"/>
</dbReference>
<evidence type="ECO:0000259" key="13">
    <source>
        <dbReference type="Pfam" id="PF13691"/>
    </source>
</evidence>
<comment type="cofactor">
    <cofactor evidence="2">
        <name>Zn(2+)</name>
        <dbReference type="ChEBI" id="CHEBI:29105"/>
    </cofactor>
</comment>
<feature type="compositionally biased region" description="Pro residues" evidence="11">
    <location>
        <begin position="154"/>
        <end position="164"/>
    </location>
</feature>
<keyword evidence="10" id="KW-0862">Zinc</keyword>
<evidence type="ECO:0000256" key="1">
    <source>
        <dbReference type="ARBA" id="ARBA00000402"/>
    </source>
</evidence>
<proteinExistence type="inferred from homology"/>
<reference evidence="14 15" key="1">
    <citation type="journal article" date="2016" name="Mol. Biol. Evol.">
        <title>Comparative Genomics of Early-Diverging Mushroom-Forming Fungi Provides Insights into the Origins of Lignocellulose Decay Capabilities.</title>
        <authorList>
            <person name="Nagy L.G."/>
            <person name="Riley R."/>
            <person name="Tritt A."/>
            <person name="Adam C."/>
            <person name="Daum C."/>
            <person name="Floudas D."/>
            <person name="Sun H."/>
            <person name="Yadav J.S."/>
            <person name="Pangilinan J."/>
            <person name="Larsson K.H."/>
            <person name="Matsuura K."/>
            <person name="Barry K."/>
            <person name="Labutti K."/>
            <person name="Kuo R."/>
            <person name="Ohm R.A."/>
            <person name="Bhattacharya S.S."/>
            <person name="Shirouzu T."/>
            <person name="Yoshinaga Y."/>
            <person name="Martin F.M."/>
            <person name="Grigoriev I.V."/>
            <person name="Hibbett D.S."/>
        </authorList>
    </citation>
    <scope>NUCLEOTIDE SEQUENCE [LARGE SCALE GENOMIC DNA]</scope>
    <source>
        <strain evidence="14 15">HHB9708</strain>
    </source>
</reference>
<dbReference type="CDD" id="cd07718">
    <property type="entry name" value="RNaseZ_ELAC1_ELAC2-C-term-like_MBL-fold"/>
    <property type="match status" value="1"/>
</dbReference>
<dbReference type="AlphaFoldDB" id="A0A164MT08"/>
<dbReference type="Pfam" id="PF12706">
    <property type="entry name" value="Lactamase_B_2"/>
    <property type="match status" value="1"/>
</dbReference>
<name>A0A164MT08_9AGAM</name>
<evidence type="ECO:0000256" key="4">
    <source>
        <dbReference type="ARBA" id="ARBA00012477"/>
    </source>
</evidence>
<dbReference type="EMBL" id="KV419460">
    <property type="protein sequence ID" value="KZS87004.1"/>
    <property type="molecule type" value="Genomic_DNA"/>
</dbReference>
<dbReference type="GO" id="GO:0005739">
    <property type="term" value="C:mitochondrion"/>
    <property type="evidence" value="ECO:0007669"/>
    <property type="project" value="TreeGrafter"/>
</dbReference>
<gene>
    <name evidence="14" type="ORF">SISNIDRAFT_447212</name>
</gene>
<evidence type="ECO:0000256" key="10">
    <source>
        <dbReference type="ARBA" id="ARBA00022833"/>
    </source>
</evidence>
<evidence type="ECO:0000313" key="14">
    <source>
        <dbReference type="EMBL" id="KZS87004.1"/>
    </source>
</evidence>
<protein>
    <recommendedName>
        <fullName evidence="4">ribonuclease Z</fullName>
        <ecNumber evidence="4">3.1.26.11</ecNumber>
    </recommendedName>
</protein>
<keyword evidence="5" id="KW-0819">tRNA processing</keyword>
<keyword evidence="7" id="KW-0479">Metal-binding</keyword>
<organism evidence="14 15">
    <name type="scientific">Sistotremastrum niveocremeum HHB9708</name>
    <dbReference type="NCBI Taxonomy" id="1314777"/>
    <lineage>
        <taxon>Eukaryota</taxon>
        <taxon>Fungi</taxon>
        <taxon>Dikarya</taxon>
        <taxon>Basidiomycota</taxon>
        <taxon>Agaricomycotina</taxon>
        <taxon>Agaricomycetes</taxon>
        <taxon>Sistotremastrales</taxon>
        <taxon>Sistotremastraceae</taxon>
        <taxon>Sertulicium</taxon>
        <taxon>Sertulicium niveocremeum</taxon>
    </lineage>
</organism>
<dbReference type="EC" id="3.1.26.11" evidence="4"/>
<evidence type="ECO:0000256" key="8">
    <source>
        <dbReference type="ARBA" id="ARBA00022759"/>
    </source>
</evidence>
<keyword evidence="8" id="KW-0255">Endonuclease</keyword>
<dbReference type="GO" id="GO:0046872">
    <property type="term" value="F:metal ion binding"/>
    <property type="evidence" value="ECO:0007669"/>
    <property type="project" value="UniProtKB-KW"/>
</dbReference>
<keyword evidence="15" id="KW-1185">Reference proteome</keyword>
<evidence type="ECO:0000256" key="2">
    <source>
        <dbReference type="ARBA" id="ARBA00001947"/>
    </source>
</evidence>
<dbReference type="STRING" id="1314777.A0A164MT08"/>
<dbReference type="PANTHER" id="PTHR12553">
    <property type="entry name" value="ZINC PHOSPHODIESTERASE ELAC PROTEIN 2"/>
    <property type="match status" value="1"/>
</dbReference>
<dbReference type="GO" id="GO:1990180">
    <property type="term" value="P:mitochondrial tRNA 3'-end processing"/>
    <property type="evidence" value="ECO:0007669"/>
    <property type="project" value="TreeGrafter"/>
</dbReference>
<dbReference type="InterPro" id="IPR027794">
    <property type="entry name" value="tRNase_Z_dom"/>
</dbReference>
<evidence type="ECO:0000256" key="11">
    <source>
        <dbReference type="SAM" id="MobiDB-lite"/>
    </source>
</evidence>
<dbReference type="GO" id="GO:0042781">
    <property type="term" value="F:3'-tRNA processing endoribonuclease activity"/>
    <property type="evidence" value="ECO:0007669"/>
    <property type="project" value="UniProtKB-EC"/>
</dbReference>
<evidence type="ECO:0000256" key="9">
    <source>
        <dbReference type="ARBA" id="ARBA00022801"/>
    </source>
</evidence>
<accession>A0A164MT08</accession>
<comment type="catalytic activity">
    <reaction evidence="1">
        <text>Endonucleolytic cleavage of RNA, removing extra 3' nucleotides from tRNA precursor, generating 3' termini of tRNAs. A 3'-hydroxy group is left at the tRNA terminus and a 5'-phosphoryl group is left at the trailer molecule.</text>
        <dbReference type="EC" id="3.1.26.11"/>
    </reaction>
</comment>
<keyword evidence="9" id="KW-0378">Hydrolase</keyword>
<evidence type="ECO:0000256" key="5">
    <source>
        <dbReference type="ARBA" id="ARBA00022694"/>
    </source>
</evidence>
<feature type="domain" description="tRNase Z endonuclease" evidence="13">
    <location>
        <begin position="7"/>
        <end position="64"/>
    </location>
</feature>
<dbReference type="Gene3D" id="3.60.15.10">
    <property type="entry name" value="Ribonuclease Z/Hydroxyacylglutathione hydrolase-like"/>
    <property type="match status" value="2"/>
</dbReference>
<evidence type="ECO:0000256" key="3">
    <source>
        <dbReference type="ARBA" id="ARBA00007823"/>
    </source>
</evidence>
<evidence type="ECO:0000256" key="6">
    <source>
        <dbReference type="ARBA" id="ARBA00022722"/>
    </source>
</evidence>
<feature type="domain" description="Metallo-beta-lactamase" evidence="12">
    <location>
        <begin position="611"/>
        <end position="809"/>
    </location>
</feature>
<keyword evidence="6" id="KW-0540">Nuclease</keyword>
<dbReference type="Proteomes" id="UP000076722">
    <property type="component" value="Unassembled WGS sequence"/>
</dbReference>
<feature type="region of interest" description="Disordered" evidence="11">
    <location>
        <begin position="135"/>
        <end position="209"/>
    </location>
</feature>
<feature type="compositionally biased region" description="Low complexity" evidence="11">
    <location>
        <begin position="174"/>
        <end position="192"/>
    </location>
</feature>
<dbReference type="PANTHER" id="PTHR12553:SF49">
    <property type="entry name" value="ZINC PHOSPHODIESTERASE ELAC PROTEIN 2"/>
    <property type="match status" value="1"/>
</dbReference>
<dbReference type="InterPro" id="IPR047151">
    <property type="entry name" value="RNZ2-like"/>
</dbReference>
<dbReference type="SUPFAM" id="SSF56281">
    <property type="entry name" value="Metallo-hydrolase/oxidoreductase"/>
    <property type="match status" value="2"/>
</dbReference>
<dbReference type="Pfam" id="PF13691">
    <property type="entry name" value="Lactamase_B_4"/>
    <property type="match status" value="1"/>
</dbReference>
<evidence type="ECO:0000313" key="15">
    <source>
        <dbReference type="Proteomes" id="UP000076722"/>
    </source>
</evidence>
<comment type="similarity">
    <text evidence="3">Belongs to the RNase Z family.</text>
</comment>
<evidence type="ECO:0000259" key="12">
    <source>
        <dbReference type="Pfam" id="PF12706"/>
    </source>
</evidence>
<sequence length="869" mass="95917">MWQAIGLSQSTADSNPSILLTFDSGKYLFNCGEGTTRLLIQNRRGFRKVKGIFATRVNTDAVGGIPGTLMSLADSGTERIELCGPKGLLHFIASARFYTLRESLSVTVTEATADHADEPIFKDDNVSVYAVTISTPVEGSSPGSDRPENRIVPPSLPIIDPPVPAATRKRSRSHSPLSRNNSPSRRSPSPARKFSAQGSSKPSPVETAPSDFEAVFTPSRFQGEQAIAWRKLIVSRMFPGSKPPSAVQYDADAPSLDNPEQVFKPDVSTKDPIPDPFGLQKYVVMPNVMKGLPAHPRAHSATCYIVAAAPVRGKFDPVRAKSFGLKSGPLFGKLSRGESVTAPNGKVITPDMCMDRPEPSSVLFIIDCPSVEYIDSLTSSTQFEAWKNRPGYVLHAIYHLLGEGVLEDPRYGNWMKTFGSEVHHIVDYKKWGGNPITYPSPALAQLRLSKLDSSIFPMLKFTPDSKLGFRQSLKQLADLPIFSSMTANQIVSMRPRDAPRVDPIEAETIFRDALTAPEASYLDPPTLHAYEEAKQAVRESETGTTVTESPGKDVVIVTLGTASAAPTKYRNVSSTLVRIPGYGSLLLDGGEGTWGQLARHFGEDQSIEHNVWDVLRDLKCIYISHAHGDHHMGISRILSRRRQLKPPVDQPLYLIGNYSIQQYLREYCQLEDLGLRNPNDVVFISPEPICMLPRRADGRTRALSSQQGLDAVRKVMGLETMHTIEVEHRIRCHGLYIKHESGWSLAYSGDTLPCDALVEGARGATILIHEATMADGQEQLAYRKAHSTFSQAIDVGKRMGAETILLTHFSGRYPKMPEYKTMGSEPTKHRLALAFDNAQFRVGDMWKMEKYFTAIERSYGDVDDETTVV</sequence>